<gene>
    <name evidence="1" type="primary">SEN1_1</name>
    <name evidence="1" type="ORF">IWQ57_002646</name>
</gene>
<evidence type="ECO:0000313" key="1">
    <source>
        <dbReference type="EMBL" id="KAJ2770473.1"/>
    </source>
</evidence>
<dbReference type="EMBL" id="JANBUJ010000722">
    <property type="protein sequence ID" value="KAJ2770473.1"/>
    <property type="molecule type" value="Genomic_DNA"/>
</dbReference>
<evidence type="ECO:0000313" key="2">
    <source>
        <dbReference type="Proteomes" id="UP001140234"/>
    </source>
</evidence>
<dbReference type="Proteomes" id="UP001140234">
    <property type="component" value="Unassembled WGS sequence"/>
</dbReference>
<keyword evidence="2" id="KW-1185">Reference proteome</keyword>
<organism evidence="1 2">
    <name type="scientific">Coemansia nantahalensis</name>
    <dbReference type="NCBI Taxonomy" id="2789366"/>
    <lineage>
        <taxon>Eukaryota</taxon>
        <taxon>Fungi</taxon>
        <taxon>Fungi incertae sedis</taxon>
        <taxon>Zoopagomycota</taxon>
        <taxon>Kickxellomycotina</taxon>
        <taxon>Kickxellomycetes</taxon>
        <taxon>Kickxellales</taxon>
        <taxon>Kickxellaceae</taxon>
        <taxon>Coemansia</taxon>
    </lineage>
</organism>
<keyword evidence="1" id="KW-0067">ATP-binding</keyword>
<keyword evidence="1" id="KW-0547">Nucleotide-binding</keyword>
<feature type="non-terminal residue" evidence="1">
    <location>
        <position position="378"/>
    </location>
</feature>
<keyword evidence="1" id="KW-0347">Helicase</keyword>
<comment type="caution">
    <text evidence="1">The sequence shown here is derived from an EMBL/GenBank/DDBJ whole genome shotgun (WGS) entry which is preliminary data.</text>
</comment>
<name>A0ACC1JZN6_9FUNG</name>
<reference evidence="1" key="1">
    <citation type="submission" date="2022-07" db="EMBL/GenBank/DDBJ databases">
        <title>Phylogenomic reconstructions and comparative analyses of Kickxellomycotina fungi.</title>
        <authorList>
            <person name="Reynolds N.K."/>
            <person name="Stajich J.E."/>
            <person name="Barry K."/>
            <person name="Grigoriev I.V."/>
            <person name="Crous P."/>
            <person name="Smith M.E."/>
        </authorList>
    </citation>
    <scope>NUCLEOTIDE SEQUENCE</scope>
    <source>
        <strain evidence="1">CBS 109366</strain>
    </source>
</reference>
<keyword evidence="1" id="KW-0378">Hydrolase</keyword>
<accession>A0ACC1JZN6</accession>
<proteinExistence type="predicted"/>
<sequence length="378" mass="41435">MASLPPPPPPPPLTVAELQLSLQRMRRNTQNKVLLGEFLLCGYQYFVEGQARCWWCRHETQEAAAEMLHLFALKQNDHTEKYKQTLAGRLAECDRCVAVYYNAKSALRRRYEGLYDNATVDSVFSAIEDWDAQRIVRRFASTSNGRGAVIDALAGTASLLKHREVEDRVCAHVESCQASGLWLDATVAGSGLLPGVLLLCFTANQRVRGWARQTLKHSASKSTATHWQPALSVMADVFGAPMVGAPVATFQFSRDSLWHGLRAVFARLAPEAKRSLAEGLGSLVGPLCRAVLAAEGAEFVDALRVFSEIVGASEAPSVWPAVAQCEQITPVGFARAILGCDDVRRQLEADEVSSLSDGALEACSRRLRPVLDWINPFL</sequence>
<protein>
    <submittedName>
        <fullName evidence="1">DEAD-box type RNA helicase</fullName>
    </submittedName>
</protein>